<evidence type="ECO:0000256" key="6">
    <source>
        <dbReference type="RuleBase" id="RU364152"/>
    </source>
</evidence>
<proteinExistence type="inferred from homology"/>
<dbReference type="Pfam" id="PF08612">
    <property type="entry name" value="Med20"/>
    <property type="match status" value="1"/>
</dbReference>
<evidence type="ECO:0000256" key="2">
    <source>
        <dbReference type="ARBA" id="ARBA00010743"/>
    </source>
</evidence>
<comment type="subunit">
    <text evidence="6">Component of the Mediator complex.</text>
</comment>
<comment type="caution">
    <text evidence="7">The sequence shown here is derived from an EMBL/GenBank/DDBJ whole genome shotgun (WGS) entry which is preliminary data.</text>
</comment>
<organism evidence="7 8">
    <name type="scientific">Dryococelus australis</name>
    <dbReference type="NCBI Taxonomy" id="614101"/>
    <lineage>
        <taxon>Eukaryota</taxon>
        <taxon>Metazoa</taxon>
        <taxon>Ecdysozoa</taxon>
        <taxon>Arthropoda</taxon>
        <taxon>Hexapoda</taxon>
        <taxon>Insecta</taxon>
        <taxon>Pterygota</taxon>
        <taxon>Neoptera</taxon>
        <taxon>Polyneoptera</taxon>
        <taxon>Phasmatodea</taxon>
        <taxon>Verophasmatodea</taxon>
        <taxon>Anareolatae</taxon>
        <taxon>Phasmatidae</taxon>
        <taxon>Eurycanthinae</taxon>
        <taxon>Dryococelus</taxon>
    </lineage>
</organism>
<keyword evidence="8" id="KW-1185">Reference proteome</keyword>
<dbReference type="Proteomes" id="UP001159363">
    <property type="component" value="Chromosome 10"/>
</dbReference>
<evidence type="ECO:0000256" key="5">
    <source>
        <dbReference type="ARBA" id="ARBA00031954"/>
    </source>
</evidence>
<keyword evidence="6" id="KW-0804">Transcription</keyword>
<keyword evidence="4 6" id="KW-0539">Nucleus</keyword>
<evidence type="ECO:0000313" key="8">
    <source>
        <dbReference type="Proteomes" id="UP001159363"/>
    </source>
</evidence>
<protein>
    <recommendedName>
        <fullName evidence="3 6">Mediator of RNA polymerase II transcription subunit 20</fullName>
    </recommendedName>
    <alternativeName>
        <fullName evidence="5 6">Mediator complex subunit 20</fullName>
    </alternativeName>
</protein>
<evidence type="ECO:0000256" key="4">
    <source>
        <dbReference type="ARBA" id="ARBA00023242"/>
    </source>
</evidence>
<evidence type="ECO:0000313" key="7">
    <source>
        <dbReference type="EMBL" id="KAJ8872684.1"/>
    </source>
</evidence>
<keyword evidence="6" id="KW-0010">Activator</keyword>
<dbReference type="InterPro" id="IPR013921">
    <property type="entry name" value="Mediator_Med20"/>
</dbReference>
<dbReference type="PANTHER" id="PTHR12465:SF0">
    <property type="entry name" value="MEDIATOR OF RNA POLYMERASE II TRANSCRIPTION SUBUNIT 20"/>
    <property type="match status" value="1"/>
</dbReference>
<keyword evidence="6" id="KW-0805">Transcription regulation</keyword>
<name>A0ABQ9GKY3_9NEOP</name>
<comment type="subcellular location">
    <subcellularLocation>
        <location evidence="1 6">Nucleus</location>
    </subcellularLocation>
</comment>
<accession>A0ABQ9GKY3</accession>
<comment type="similarity">
    <text evidence="2 6">Belongs to the Mediator complex subunit 20 family.</text>
</comment>
<comment type="function">
    <text evidence="6">Component of the Mediator complex, a coactivator involved in the regulated transcription of nearly all RNA polymerase II-dependent genes. Mediator functions as a bridge to convey information from gene-specific regulatory proteins to the basal RNA polymerase II transcription machinery. Mediator is recruited to promoters by direct interactions with regulatory proteins and serves as a scaffold for the assembly of a functional preinitiation complex with RNA polymerase II and the general transcription factors.</text>
</comment>
<reference evidence="7 8" key="1">
    <citation type="submission" date="2023-02" db="EMBL/GenBank/DDBJ databases">
        <title>LHISI_Scaffold_Assembly.</title>
        <authorList>
            <person name="Stuart O.P."/>
            <person name="Cleave R."/>
            <person name="Magrath M.J.L."/>
            <person name="Mikheyev A.S."/>
        </authorList>
    </citation>
    <scope>NUCLEOTIDE SEQUENCE [LARGE SCALE GENOMIC DNA]</scope>
    <source>
        <strain evidence="7">Daus_M_001</strain>
        <tissue evidence="7">Leg muscle</tissue>
    </source>
</reference>
<dbReference type="PANTHER" id="PTHR12465">
    <property type="entry name" value="UBIQUITIN SPECIFIC PROTEASE HOMOLOG 49"/>
    <property type="match status" value="1"/>
</dbReference>
<dbReference type="EMBL" id="JARBHB010000011">
    <property type="protein sequence ID" value="KAJ8872684.1"/>
    <property type="molecule type" value="Genomic_DNA"/>
</dbReference>
<sequence length="254" mass="29273">MLVTRGAQITVLKGFYYFCAFIRFRANQLGCFTYSPQFLIWAEEYTTLIQVDLEQGFQKCSFYGVQRTVHVLHNSEQPASVFSILDTGTKTISLVADGLFDLLMMKMTSMYTSKKQTKIESKGPRFEIGDFCVKLGSVTMSQNFKGVLVEVRHSCFFLISNCVTLDKNFLRAFLKFLACSVILCRVAKQQPTEKLGKYRLIQQYLRHLNNKRGAPNHREKTMHFLHYNPFTVTSAFSEALLKFYFQDIPPPRAN</sequence>
<evidence type="ECO:0000256" key="3">
    <source>
        <dbReference type="ARBA" id="ARBA00019690"/>
    </source>
</evidence>
<gene>
    <name evidence="6" type="primary">MED20</name>
    <name evidence="7" type="ORF">PR048_026297</name>
</gene>
<evidence type="ECO:0000256" key="1">
    <source>
        <dbReference type="ARBA" id="ARBA00004123"/>
    </source>
</evidence>